<dbReference type="SUPFAM" id="SSF46785">
    <property type="entry name" value="Winged helix' DNA-binding domain"/>
    <property type="match status" value="1"/>
</dbReference>
<evidence type="ECO:0000256" key="3">
    <source>
        <dbReference type="ARBA" id="ARBA00023125"/>
    </source>
</evidence>
<sequence>MKISRKNDLSLRLLEVFGAMMTHQTTVQAAEDLGISQPAVSLAIRQLEEQLGFQLFERRNRRLVPTQEARILFTEIEPIFLNLRSLETRVRDLREGRSGVLRVLATPPLGHSVMPLALKRFLKTRQGVSVQFDIRRMENVIEAVEAGTVDFAFLLGMQSHPGIDVTVMKVTPMVALLAKDHPLATKPFVTAGDCAEHGHMGLGLDRGSRLGVLLRQAFEAANAPYRPAVEVRYCHSAAVLANAGLGIAIVDSYTPAMIAKMDLVVKPFTPSIQMNACLLTRKDTALPRLASDFVKEVSQVMDEHESQPAGVPLG</sequence>
<comment type="caution">
    <text evidence="6">The sequence shown here is derived from an EMBL/GenBank/DDBJ whole genome shotgun (WGS) entry which is preliminary data.</text>
</comment>
<dbReference type="HOGENOM" id="CLU_039613_6_3_5"/>
<evidence type="ECO:0000313" key="6">
    <source>
        <dbReference type="EMBL" id="EAP75511.1"/>
    </source>
</evidence>
<dbReference type="InterPro" id="IPR036390">
    <property type="entry name" value="WH_DNA-bd_sf"/>
</dbReference>
<dbReference type="Pfam" id="PF03466">
    <property type="entry name" value="LysR_substrate"/>
    <property type="match status" value="1"/>
</dbReference>
<dbReference type="Pfam" id="PF00126">
    <property type="entry name" value="HTH_1"/>
    <property type="match status" value="1"/>
</dbReference>
<gene>
    <name evidence="6" type="ORF">ISM_10321</name>
</gene>
<dbReference type="GO" id="GO:0003700">
    <property type="term" value="F:DNA-binding transcription factor activity"/>
    <property type="evidence" value="ECO:0007669"/>
    <property type="project" value="InterPro"/>
</dbReference>
<dbReference type="Proteomes" id="UP000005954">
    <property type="component" value="Unassembled WGS sequence"/>
</dbReference>
<evidence type="ECO:0000256" key="2">
    <source>
        <dbReference type="ARBA" id="ARBA00023015"/>
    </source>
</evidence>
<dbReference type="PANTHER" id="PTHR30427">
    <property type="entry name" value="TRANSCRIPTIONAL ACTIVATOR PROTEIN LYSR"/>
    <property type="match status" value="1"/>
</dbReference>
<accession>A3SQV2</accession>
<dbReference type="eggNOG" id="COG0583">
    <property type="taxonomic scope" value="Bacteria"/>
</dbReference>
<dbReference type="SUPFAM" id="SSF53850">
    <property type="entry name" value="Periplasmic binding protein-like II"/>
    <property type="match status" value="1"/>
</dbReference>
<organism evidence="6 7">
    <name type="scientific">Roseovarius nubinhibens (strain ATCC BAA-591 / DSM 15170 / ISM)</name>
    <dbReference type="NCBI Taxonomy" id="89187"/>
    <lineage>
        <taxon>Bacteria</taxon>
        <taxon>Pseudomonadati</taxon>
        <taxon>Pseudomonadota</taxon>
        <taxon>Alphaproteobacteria</taxon>
        <taxon>Rhodobacterales</taxon>
        <taxon>Roseobacteraceae</taxon>
        <taxon>Roseovarius</taxon>
    </lineage>
</organism>
<dbReference type="EMBL" id="AALY01000003">
    <property type="protein sequence ID" value="EAP75511.1"/>
    <property type="molecule type" value="Genomic_DNA"/>
</dbReference>
<feature type="domain" description="HTH lysR-type" evidence="5">
    <location>
        <begin position="9"/>
        <end position="66"/>
    </location>
</feature>
<dbReference type="Gene3D" id="1.10.10.10">
    <property type="entry name" value="Winged helix-like DNA-binding domain superfamily/Winged helix DNA-binding domain"/>
    <property type="match status" value="1"/>
</dbReference>
<keyword evidence="7" id="KW-1185">Reference proteome</keyword>
<evidence type="ECO:0000256" key="4">
    <source>
        <dbReference type="ARBA" id="ARBA00023163"/>
    </source>
</evidence>
<dbReference type="InterPro" id="IPR000847">
    <property type="entry name" value="LysR_HTH_N"/>
</dbReference>
<evidence type="ECO:0000259" key="5">
    <source>
        <dbReference type="PROSITE" id="PS50931"/>
    </source>
</evidence>
<proteinExistence type="inferred from homology"/>
<keyword evidence="4" id="KW-0804">Transcription</keyword>
<dbReference type="PANTHER" id="PTHR30427:SF1">
    <property type="entry name" value="TRANSCRIPTIONAL ACTIVATOR PROTEIN LYSR"/>
    <property type="match status" value="1"/>
</dbReference>
<dbReference type="PRINTS" id="PR00039">
    <property type="entry name" value="HTHLYSR"/>
</dbReference>
<protein>
    <submittedName>
        <fullName evidence="6">Transcriptional regulator, LysR family protein</fullName>
    </submittedName>
</protein>
<comment type="similarity">
    <text evidence="1">Belongs to the LysR transcriptional regulatory family.</text>
</comment>
<keyword evidence="3" id="KW-0238">DNA-binding</keyword>
<reference evidence="6 7" key="1">
    <citation type="submission" date="2005-12" db="EMBL/GenBank/DDBJ databases">
        <authorList>
            <person name="Moran M.A."/>
            <person name="Ferriera S."/>
            <person name="Johnson J."/>
            <person name="Kravitz S."/>
            <person name="Halpern A."/>
            <person name="Remington K."/>
            <person name="Beeson K."/>
            <person name="Tran B."/>
            <person name="Rogers Y.-H."/>
            <person name="Friedman R."/>
            <person name="Venter J.C."/>
        </authorList>
    </citation>
    <scope>NUCLEOTIDE SEQUENCE [LARGE SCALE GENOMIC DNA]</scope>
    <source>
        <strain evidence="7">ATCC BAA-591 / DSM 15170 / ISM</strain>
    </source>
</reference>
<dbReference type="GO" id="GO:0010628">
    <property type="term" value="P:positive regulation of gene expression"/>
    <property type="evidence" value="ECO:0007669"/>
    <property type="project" value="TreeGrafter"/>
</dbReference>
<dbReference type="RefSeq" id="WP_009814074.1">
    <property type="nucleotide sequence ID" value="NZ_CH724156.1"/>
</dbReference>
<keyword evidence="2" id="KW-0805">Transcription regulation</keyword>
<evidence type="ECO:0000256" key="1">
    <source>
        <dbReference type="ARBA" id="ARBA00009437"/>
    </source>
</evidence>
<dbReference type="OrthoDB" id="8479870at2"/>
<dbReference type="Gene3D" id="3.40.190.290">
    <property type="match status" value="1"/>
</dbReference>
<dbReference type="GO" id="GO:0043565">
    <property type="term" value="F:sequence-specific DNA binding"/>
    <property type="evidence" value="ECO:0007669"/>
    <property type="project" value="TreeGrafter"/>
</dbReference>
<evidence type="ECO:0000313" key="7">
    <source>
        <dbReference type="Proteomes" id="UP000005954"/>
    </source>
</evidence>
<name>A3SQV2_ROSNI</name>
<dbReference type="AlphaFoldDB" id="A3SQV2"/>
<dbReference type="STRING" id="89187.ISM_10321"/>
<dbReference type="InterPro" id="IPR005119">
    <property type="entry name" value="LysR_subst-bd"/>
</dbReference>
<dbReference type="InterPro" id="IPR036388">
    <property type="entry name" value="WH-like_DNA-bd_sf"/>
</dbReference>
<dbReference type="PROSITE" id="PS50931">
    <property type="entry name" value="HTH_LYSR"/>
    <property type="match status" value="1"/>
</dbReference>